<dbReference type="PROSITE" id="PS50977">
    <property type="entry name" value="HTH_TETR_2"/>
    <property type="match status" value="1"/>
</dbReference>
<accession>A0A5E7H1R3</accession>
<keyword evidence="3" id="KW-0804">Transcription</keyword>
<name>A0A5E7H1R3_PSEFL</name>
<evidence type="ECO:0000256" key="4">
    <source>
        <dbReference type="PROSITE-ProRule" id="PRU00335"/>
    </source>
</evidence>
<dbReference type="InterPro" id="IPR001647">
    <property type="entry name" value="HTH_TetR"/>
</dbReference>
<protein>
    <recommendedName>
        <fullName evidence="6">HTH tetR-type domain-containing protein</fullName>
    </recommendedName>
</protein>
<evidence type="ECO:0000313" key="7">
    <source>
        <dbReference type="EMBL" id="VVO57830.1"/>
    </source>
</evidence>
<keyword evidence="1" id="KW-0805">Transcription regulation</keyword>
<keyword evidence="5" id="KW-0472">Membrane</keyword>
<dbReference type="EMBL" id="CABVIK010000002">
    <property type="protein sequence ID" value="VVO57830.1"/>
    <property type="molecule type" value="Genomic_DNA"/>
</dbReference>
<feature type="DNA-binding region" description="H-T-H motif" evidence="4">
    <location>
        <begin position="52"/>
        <end position="71"/>
    </location>
</feature>
<evidence type="ECO:0000313" key="8">
    <source>
        <dbReference type="Proteomes" id="UP000349468"/>
    </source>
</evidence>
<evidence type="ECO:0000256" key="3">
    <source>
        <dbReference type="ARBA" id="ARBA00023163"/>
    </source>
</evidence>
<dbReference type="Proteomes" id="UP000349468">
    <property type="component" value="Unassembled WGS sequence"/>
</dbReference>
<evidence type="ECO:0000256" key="2">
    <source>
        <dbReference type="ARBA" id="ARBA00023125"/>
    </source>
</evidence>
<dbReference type="Gene3D" id="1.10.357.10">
    <property type="entry name" value="Tetracycline Repressor, domain 2"/>
    <property type="match status" value="1"/>
</dbReference>
<evidence type="ECO:0000259" key="6">
    <source>
        <dbReference type="PROSITE" id="PS50977"/>
    </source>
</evidence>
<evidence type="ECO:0000256" key="5">
    <source>
        <dbReference type="SAM" id="Phobius"/>
    </source>
</evidence>
<feature type="domain" description="HTH tetR-type" evidence="6">
    <location>
        <begin position="29"/>
        <end position="89"/>
    </location>
</feature>
<reference evidence="7 8" key="1">
    <citation type="submission" date="2019-09" db="EMBL/GenBank/DDBJ databases">
        <authorList>
            <person name="Chandra G."/>
            <person name="Truman W A."/>
        </authorList>
    </citation>
    <scope>NUCLEOTIDE SEQUENCE [LARGE SCALE GENOMIC DNA]</scope>
    <source>
        <strain evidence="7">PS870</strain>
    </source>
</reference>
<dbReference type="InterPro" id="IPR009057">
    <property type="entry name" value="Homeodomain-like_sf"/>
</dbReference>
<dbReference type="SUPFAM" id="SSF48498">
    <property type="entry name" value="Tetracyclin repressor-like, C-terminal domain"/>
    <property type="match status" value="1"/>
</dbReference>
<dbReference type="PANTHER" id="PTHR47506">
    <property type="entry name" value="TRANSCRIPTIONAL REGULATORY PROTEIN"/>
    <property type="match status" value="1"/>
</dbReference>
<evidence type="ECO:0000256" key="1">
    <source>
        <dbReference type="ARBA" id="ARBA00023015"/>
    </source>
</evidence>
<dbReference type="GO" id="GO:0003677">
    <property type="term" value="F:DNA binding"/>
    <property type="evidence" value="ECO:0007669"/>
    <property type="project" value="UniProtKB-UniRule"/>
</dbReference>
<feature type="transmembrane region" description="Helical" evidence="5">
    <location>
        <begin position="43"/>
        <end position="62"/>
    </location>
</feature>
<proteinExistence type="predicted"/>
<dbReference type="PANTHER" id="PTHR47506:SF1">
    <property type="entry name" value="HTH-TYPE TRANSCRIPTIONAL REGULATOR YJDC"/>
    <property type="match status" value="1"/>
</dbReference>
<gene>
    <name evidence="7" type="ORF">PS870_00627</name>
</gene>
<dbReference type="AlphaFoldDB" id="A0A5E7H1R3"/>
<keyword evidence="5" id="KW-0812">Transmembrane</keyword>
<dbReference type="InterPro" id="IPR036271">
    <property type="entry name" value="Tet_transcr_reg_TetR-rel_C_sf"/>
</dbReference>
<keyword evidence="2 4" id="KW-0238">DNA-binding</keyword>
<dbReference type="PRINTS" id="PR00455">
    <property type="entry name" value="HTHTETR"/>
</dbReference>
<dbReference type="SUPFAM" id="SSF46689">
    <property type="entry name" value="Homeodomain-like"/>
    <property type="match status" value="1"/>
</dbReference>
<organism evidence="7 8">
    <name type="scientific">Pseudomonas fluorescens</name>
    <dbReference type="NCBI Taxonomy" id="294"/>
    <lineage>
        <taxon>Bacteria</taxon>
        <taxon>Pseudomonadati</taxon>
        <taxon>Pseudomonadota</taxon>
        <taxon>Gammaproteobacteria</taxon>
        <taxon>Pseudomonadales</taxon>
        <taxon>Pseudomonadaceae</taxon>
        <taxon>Pseudomonas</taxon>
    </lineage>
</organism>
<keyword evidence="5" id="KW-1133">Transmembrane helix</keyword>
<sequence>MIQVVFGCTQILPVSIVSSVPMPECLKLDNTRERLIDSALKLFLSQGIYITGVMAIAAMAGVTKMTLYSHFPSKDALIVACLEERDRRWREEVERTLAGHPDPVSGMLAFFDLYQRFLLQDSERGCLFVNSAAEFPQFSHPVHLAVSRHKQGIRDNLTTLAVSAGISDPDVVAEGLFILLEGSFVSGAMGQDVRVFDTARHVAHCWIRKQAQQEQSV</sequence>
<dbReference type="Pfam" id="PF00440">
    <property type="entry name" value="TetR_N"/>
    <property type="match status" value="1"/>
</dbReference>